<feature type="transmembrane region" description="Helical" evidence="1">
    <location>
        <begin position="126"/>
        <end position="143"/>
    </location>
</feature>
<protein>
    <recommendedName>
        <fullName evidence="6">NADH-ubiquinone oxidoreductase 21 kDa subunit</fullName>
    </recommendedName>
</protein>
<evidence type="ECO:0000313" key="5">
    <source>
        <dbReference type="Proteomes" id="UP001323405"/>
    </source>
</evidence>
<evidence type="ECO:0000259" key="3">
    <source>
        <dbReference type="Pfam" id="PF12853"/>
    </source>
</evidence>
<keyword evidence="1" id="KW-0812">Transmembrane</keyword>
<accession>A0ABR0GY91</accession>
<evidence type="ECO:0000256" key="1">
    <source>
        <dbReference type="SAM" id="Phobius"/>
    </source>
</evidence>
<dbReference type="PANTHER" id="PTHR34062:SF1">
    <property type="entry name" value="NADH-UBIQUINONE OXIDOREDUCTASE 21KDA SUBUNIT N-TERMINAL DOMAIN-CONTAINING PROTEIN"/>
    <property type="match status" value="1"/>
</dbReference>
<dbReference type="InterPro" id="IPR019721">
    <property type="entry name" value="NADH-UbQ_OxRdtase_su21_N"/>
</dbReference>
<evidence type="ECO:0000313" key="4">
    <source>
        <dbReference type="EMBL" id="KAK4660775.1"/>
    </source>
</evidence>
<dbReference type="EMBL" id="JAFFHA010000001">
    <property type="protein sequence ID" value="KAK4660775.1"/>
    <property type="molecule type" value="Genomic_DNA"/>
</dbReference>
<dbReference type="Proteomes" id="UP001323405">
    <property type="component" value="Unassembled WGS sequence"/>
</dbReference>
<feature type="transmembrane region" description="Helical" evidence="1">
    <location>
        <begin position="155"/>
        <end position="176"/>
    </location>
</feature>
<feature type="domain" description="NADH-ubiquinone oxidoreductase 21kDa subunit C-terminal fungi" evidence="3">
    <location>
        <begin position="197"/>
        <end position="268"/>
    </location>
</feature>
<dbReference type="PANTHER" id="PTHR34062">
    <property type="entry name" value="OXIDOREDUCTASE 21 KDA SUBUNIT, PUTATIVE (AFU_ORTHOLOGUE AFUA_4G04750)-RELATED"/>
    <property type="match status" value="1"/>
</dbReference>
<organism evidence="4 5">
    <name type="scientific">Podospora pseudocomata</name>
    <dbReference type="NCBI Taxonomy" id="2093779"/>
    <lineage>
        <taxon>Eukaryota</taxon>
        <taxon>Fungi</taxon>
        <taxon>Dikarya</taxon>
        <taxon>Ascomycota</taxon>
        <taxon>Pezizomycotina</taxon>
        <taxon>Sordariomycetes</taxon>
        <taxon>Sordariomycetidae</taxon>
        <taxon>Sordariales</taxon>
        <taxon>Podosporaceae</taxon>
        <taxon>Podospora</taxon>
    </lineage>
</organism>
<name>A0ABR0GY91_9PEZI</name>
<sequence length="278" mass="31045">MVGASRVKLCKWLWLAPHCTSHIEFPPRLVDMIFASGINPLLELQRPGSSKLQGTSQSRRPQFACLRPPCSTTTTTETAGQAQSVKMSTTPGNTYTISKQIKTEYPLIDNDPHFKRVIRYARPSDYVHGIVAAAAGPSLLYAMERFAPSYVGKGGVAQTMRLGGAMGLCGGFIYFYQRSILRFYGMSENAREVQMDMREMVDKVKRGEPIYGESQLTPAMQGVAARQSRYSALFMAVLPWFNFVNHSQHGVDTAKYYRQAERELEAERLAREGGNPSQ</sequence>
<reference evidence="4 5" key="1">
    <citation type="journal article" date="2023" name="bioRxiv">
        <title>High-quality genome assemblies of four members of thePodospora anserinaspecies complex.</title>
        <authorList>
            <person name="Ament-Velasquez S.L."/>
            <person name="Vogan A.A."/>
            <person name="Wallerman O."/>
            <person name="Hartmann F."/>
            <person name="Gautier V."/>
            <person name="Silar P."/>
            <person name="Giraud T."/>
            <person name="Johannesson H."/>
        </authorList>
    </citation>
    <scope>NUCLEOTIDE SEQUENCE [LARGE SCALE GENOMIC DNA]</scope>
    <source>
        <strain evidence="4 5">CBS 415.72m</strain>
    </source>
</reference>
<dbReference type="GeneID" id="87906530"/>
<dbReference type="InterPro" id="IPR024549">
    <property type="entry name" value="NADH-UbQ_OxRdtase_su21_C_fun"/>
</dbReference>
<keyword evidence="1" id="KW-0472">Membrane</keyword>
<dbReference type="Pfam" id="PF12853">
    <property type="entry name" value="NADH_u_ox_C"/>
    <property type="match status" value="1"/>
</dbReference>
<gene>
    <name evidence="4" type="ORF">QC762_122030</name>
</gene>
<evidence type="ECO:0008006" key="6">
    <source>
        <dbReference type="Google" id="ProtNLM"/>
    </source>
</evidence>
<keyword evidence="1" id="KW-1133">Transmembrane helix</keyword>
<keyword evidence="5" id="KW-1185">Reference proteome</keyword>
<dbReference type="InterPro" id="IPR053229">
    <property type="entry name" value="NADH-Q_oxidrdct_subunit"/>
</dbReference>
<dbReference type="RefSeq" id="XP_062749745.1">
    <property type="nucleotide sequence ID" value="XM_062886623.1"/>
</dbReference>
<comment type="caution">
    <text evidence="4">The sequence shown here is derived from an EMBL/GenBank/DDBJ whole genome shotgun (WGS) entry which is preliminary data.</text>
</comment>
<dbReference type="Pfam" id="PF10785">
    <property type="entry name" value="NADH-u_ox-rdase"/>
    <property type="match status" value="1"/>
</dbReference>
<evidence type="ECO:0000259" key="2">
    <source>
        <dbReference type="Pfam" id="PF10785"/>
    </source>
</evidence>
<feature type="domain" description="NADH-ubiquinone oxidoreductase 21kDa subunit N-terminal" evidence="2">
    <location>
        <begin position="103"/>
        <end position="188"/>
    </location>
</feature>
<proteinExistence type="predicted"/>